<evidence type="ECO:0000259" key="5">
    <source>
        <dbReference type="SMART" id="SM01360"/>
    </source>
</evidence>
<feature type="domain" description="Alpha-2-macroglobulin" evidence="5">
    <location>
        <begin position="1000"/>
        <end position="1092"/>
    </location>
</feature>
<keyword evidence="7" id="KW-1185">Reference proteome</keyword>
<dbReference type="EMBL" id="CP017634">
    <property type="protein sequence ID" value="ATW25308.1"/>
    <property type="molecule type" value="Genomic_DNA"/>
</dbReference>
<feature type="transmembrane region" description="Helical" evidence="3">
    <location>
        <begin position="7"/>
        <end position="24"/>
    </location>
</feature>
<name>A0A3G1KS77_FORW1</name>
<dbReference type="PANTHER" id="PTHR40094">
    <property type="entry name" value="ALPHA-2-MACROGLOBULIN HOMOLOG"/>
    <property type="match status" value="1"/>
</dbReference>
<dbReference type="GO" id="GO:0004866">
    <property type="term" value="F:endopeptidase inhibitor activity"/>
    <property type="evidence" value="ECO:0007669"/>
    <property type="project" value="InterPro"/>
</dbReference>
<evidence type="ECO:0000256" key="1">
    <source>
        <dbReference type="ARBA" id="ARBA00022729"/>
    </source>
</evidence>
<dbReference type="RefSeq" id="WP_148134561.1">
    <property type="nucleotide sequence ID" value="NZ_CP017634.1"/>
</dbReference>
<dbReference type="InterPro" id="IPR032812">
    <property type="entry name" value="SbsA_Ig"/>
</dbReference>
<accession>A0A3G1KS77</accession>
<dbReference type="OrthoDB" id="9767116at2"/>
<evidence type="ECO:0000313" key="6">
    <source>
        <dbReference type="EMBL" id="ATW25308.1"/>
    </source>
</evidence>
<evidence type="ECO:0000259" key="4">
    <source>
        <dbReference type="SMART" id="SM01359"/>
    </source>
</evidence>
<dbReference type="Pfam" id="PF00207">
    <property type="entry name" value="A2M"/>
    <property type="match status" value="1"/>
</dbReference>
<protein>
    <recommendedName>
        <fullName evidence="8">Alpha-2-macroglobulin family protein</fullName>
    </recommendedName>
</protein>
<evidence type="ECO:0000313" key="7">
    <source>
        <dbReference type="Proteomes" id="UP000323521"/>
    </source>
</evidence>
<dbReference type="Pfam" id="PF07703">
    <property type="entry name" value="A2M_BRD"/>
    <property type="match status" value="1"/>
</dbReference>
<dbReference type="InterPro" id="IPR011625">
    <property type="entry name" value="A2M_N_BRD"/>
</dbReference>
<evidence type="ECO:0000256" key="2">
    <source>
        <dbReference type="SAM" id="MobiDB-lite"/>
    </source>
</evidence>
<keyword evidence="3" id="KW-0812">Transmembrane</keyword>
<dbReference type="InterPro" id="IPR001599">
    <property type="entry name" value="Macroglobln_a2"/>
</dbReference>
<dbReference type="KEGG" id="fwa:DCMF_11485"/>
<dbReference type="Proteomes" id="UP000323521">
    <property type="component" value="Chromosome"/>
</dbReference>
<evidence type="ECO:0000256" key="3">
    <source>
        <dbReference type="SAM" id="Phobius"/>
    </source>
</evidence>
<keyword evidence="3" id="KW-0472">Membrane</keyword>
<dbReference type="Gene3D" id="2.60.40.1930">
    <property type="match status" value="1"/>
</dbReference>
<sequence>MKGKGAIFALIIGLAVTAGILMFFNKGRQPLDLTSALAADIVIEPTQMDSAGVDTKSDFLVKTSTYIDPKIVVKNISVQPEIKFTVEEQKNTSKILLVPDQPLQPDEIYRFTLDLPGSHPLKWAFQTVGAFKINGTLPRDKSTGVPTNTGIEISLNHLNVEDPEQYFEISPQVKGRFEIHKKTLVFVPENLNPSTVYTVKVKKGLKIADSSLALGEDYVFQFETQDPTQHNQNEDYLELFQNTMDFRTGTAPFIPVGYYGSREDGSPEVRVTVYHYQDAAEYIDSLREREKVPLWAYNSRSKYLADTKKLSRQEAFSVKLKRYGDETYVEFPQALPAGYYLAEVSLGDVVRQLWFQVSDLAVYCSVLENRTLVWVNDLTTGVPASGALVHLGGNQEKTVTDEKGLALFSTPSGIEQGVYATVASAGKEAVASVFPNGFSPLESDERNSAQNYWKYFYLDRGLFKPDDTVHFWGLIKPRHNDEKAPGQVTISLTKWQDWQETVLIDDQEVEVKRNIFTGDFPLPNLVPGYYNLTVKLGDQVIAEQGFDVQTYTKPAYKIDVVADQKAIYAGDTAHFKINATCFENTTVPQVKLNYHLDQSGELTTDTMGQADLTYTPSYRDDDSGPVQYRYLDLNAALPESGEITAGTSIVVLNNDINIKADGERENKTGTVNIQLEKLTVDKVNQGEADPWDEDAFVAGNATRRPVTVAVFRQVWDKIPDGDYYDFITKTVEKRFRYQERKVLVTQSQVTTNRQGKGSFHFAAEPEKSYFIELTAKDDQGNLTRTEIYLPGSDYPRSGEYSWYHLEDDKDGTAKYRDGEQMVLTVYDNESKVPDRAGSFLFYTARQGLMDYQVQDSASFQTVFSPDLIPNFWAKGVYFDGSMYHEAPEYLAMLDEKEKALNIKITTDQKEYRPKDKVRLSVEVRDDQGRPLAATVNLNLVDEALFMLSPQQADILGSLYGDFLSSGIIMTGSTHKDPTNHTGGAEQGGEGGSGRRDFKDAAFFETLTTGRNGKASVTFQVPDNLTSWRLTCQAVTPDLQAGTETARIPVKLPFFADLILNDRYLTGDEPVVLVRSLGDQLQEGDAVDCTVKLTGGEEKYEKTLTGKAFETLSLPLPALKKGNYEITVTLKSEGKSDQLTRSFAAVDSFMTQEKISHGLLSGETKVQGAADGLTQLVFADEQRSQYLTMLCSLAGAQGSRIEQKVVPQLAAPLLKEYFPKVTPFSTESDSFDPSRYQTAEGGISVLPYAGADLEVSAQIASLCGDRFDLPALKAYFYRIVDDPGETRERGVMALYGLASLGEPVLQEMELVAGEKDLTVKERLYLILSFNELGNEQPARKMLKELLKKYGEENGPFKRINTGSDKEDVGEITSLAALAAGRLMFEEAGQLQQYVLENPPKEHLTYLEQIKFLQDGLPRLEKKAASFSYSTGDREHQVTLTAGETFTLMLDPEKMKALKFSNIVGTIGLTTIYQGAFTPPDQPGLDGVTVTRDYRVAGKPSRQFHPGDLVEVAISWKLGPKAPDGTYQITDYLPAGLKLVERPYNWDVKTDHLGWPVEINGQKAVFLVSESGSFRYYARIVNGGIFTAQSAVIQHAKNGTVYAMSAPNKVEIK</sequence>
<feature type="domain" description="Alpha-2-macroglobulin bait region" evidence="4">
    <location>
        <begin position="805"/>
        <end position="947"/>
    </location>
</feature>
<reference evidence="6 7" key="1">
    <citation type="submission" date="2016-10" db="EMBL/GenBank/DDBJ databases">
        <title>Complete Genome Sequence of Peptococcaceae strain DCMF.</title>
        <authorList>
            <person name="Edwards R.J."/>
            <person name="Holland S.I."/>
            <person name="Deshpande N.P."/>
            <person name="Wong Y.K."/>
            <person name="Ertan H."/>
            <person name="Manefield M."/>
            <person name="Russell T.L."/>
            <person name="Lee M.J."/>
        </authorList>
    </citation>
    <scope>NUCLEOTIDE SEQUENCE [LARGE SCALE GENOMIC DNA]</scope>
    <source>
        <strain evidence="6 7">DCMF</strain>
    </source>
</reference>
<keyword evidence="3" id="KW-1133">Transmembrane helix</keyword>
<keyword evidence="1" id="KW-0732">Signal</keyword>
<gene>
    <name evidence="6" type="ORF">DCMF_11485</name>
</gene>
<feature type="region of interest" description="Disordered" evidence="2">
    <location>
        <begin position="973"/>
        <end position="995"/>
    </location>
</feature>
<dbReference type="Pfam" id="PF13205">
    <property type="entry name" value="Big_5"/>
    <property type="match status" value="1"/>
</dbReference>
<proteinExistence type="predicted"/>
<dbReference type="SMART" id="SM01359">
    <property type="entry name" value="A2M_N_2"/>
    <property type="match status" value="1"/>
</dbReference>
<dbReference type="SMART" id="SM01360">
    <property type="entry name" value="A2M"/>
    <property type="match status" value="1"/>
</dbReference>
<organism evidence="6 7">
    <name type="scientific">Formimonas warabiya</name>
    <dbReference type="NCBI Taxonomy" id="1761012"/>
    <lineage>
        <taxon>Bacteria</taxon>
        <taxon>Bacillati</taxon>
        <taxon>Bacillota</taxon>
        <taxon>Clostridia</taxon>
        <taxon>Eubacteriales</taxon>
        <taxon>Peptococcaceae</taxon>
        <taxon>Candidatus Formimonas</taxon>
    </lineage>
</organism>
<dbReference type="InterPro" id="IPR051802">
    <property type="entry name" value="YfhM-like"/>
</dbReference>
<dbReference type="PANTHER" id="PTHR40094:SF1">
    <property type="entry name" value="UBIQUITIN DOMAIN-CONTAINING PROTEIN"/>
    <property type="match status" value="1"/>
</dbReference>
<evidence type="ECO:0008006" key="8">
    <source>
        <dbReference type="Google" id="ProtNLM"/>
    </source>
</evidence>